<dbReference type="PANTHER" id="PTHR33710">
    <property type="entry name" value="BNAC02G09200D PROTEIN"/>
    <property type="match status" value="1"/>
</dbReference>
<dbReference type="Proteomes" id="UP001280121">
    <property type="component" value="Unassembled WGS sequence"/>
</dbReference>
<evidence type="ECO:0000313" key="1">
    <source>
        <dbReference type="EMBL" id="KAK2656770.1"/>
    </source>
</evidence>
<name>A0AAE0CMK1_9ROSI</name>
<dbReference type="Gene3D" id="3.60.10.10">
    <property type="entry name" value="Endonuclease/exonuclease/phosphatase"/>
    <property type="match status" value="1"/>
</dbReference>
<evidence type="ECO:0008006" key="3">
    <source>
        <dbReference type="Google" id="ProtNLM"/>
    </source>
</evidence>
<dbReference type="EMBL" id="JANJYI010000003">
    <property type="protein sequence ID" value="KAK2656770.1"/>
    <property type="molecule type" value="Genomic_DNA"/>
</dbReference>
<sequence>MGGVSRRDSLMDNFRVALEECGLKDLGFVGSPFTWSNRRAPPNLIEERLDRCVGNMEWREIFRDVTVTHLPFWRSDHIPILLNIAEIGGRQWEGKRPFHYQRSWVEKEGCLESIQAAWKASNGCNIMTRMVNNLGSCARQLQQWNKDNRRRLNENILLKKKELFCLSGTSGLVVWNRCRVVERELDNLLNDEETLWRQHSRVGWMKKGDPNT</sequence>
<reference evidence="1" key="1">
    <citation type="journal article" date="2023" name="Plant J.">
        <title>Genome sequences and population genomics provide insights into the demographic history, inbreeding, and mutation load of two 'living fossil' tree species of Dipteronia.</title>
        <authorList>
            <person name="Feng Y."/>
            <person name="Comes H.P."/>
            <person name="Chen J."/>
            <person name="Zhu S."/>
            <person name="Lu R."/>
            <person name="Zhang X."/>
            <person name="Li P."/>
            <person name="Qiu J."/>
            <person name="Olsen K.M."/>
            <person name="Qiu Y."/>
        </authorList>
    </citation>
    <scope>NUCLEOTIDE SEQUENCE</scope>
    <source>
        <strain evidence="1">KIB01</strain>
    </source>
</reference>
<comment type="caution">
    <text evidence="1">The sequence shown here is derived from an EMBL/GenBank/DDBJ whole genome shotgun (WGS) entry which is preliminary data.</text>
</comment>
<gene>
    <name evidence="1" type="ORF">Ddye_009822</name>
</gene>
<dbReference type="SUPFAM" id="SSF56219">
    <property type="entry name" value="DNase I-like"/>
    <property type="match status" value="1"/>
</dbReference>
<proteinExistence type="predicted"/>
<protein>
    <recommendedName>
        <fullName evidence="3">Reverse transcriptase</fullName>
    </recommendedName>
</protein>
<dbReference type="AlphaFoldDB" id="A0AAE0CMK1"/>
<keyword evidence="2" id="KW-1185">Reference proteome</keyword>
<dbReference type="InterPro" id="IPR036691">
    <property type="entry name" value="Endo/exonu/phosph_ase_sf"/>
</dbReference>
<evidence type="ECO:0000313" key="2">
    <source>
        <dbReference type="Proteomes" id="UP001280121"/>
    </source>
</evidence>
<dbReference type="PANTHER" id="PTHR33710:SF62">
    <property type="entry name" value="DUF4283 DOMAIN PROTEIN"/>
    <property type="match status" value="1"/>
</dbReference>
<organism evidence="1 2">
    <name type="scientific">Dipteronia dyeriana</name>
    <dbReference type="NCBI Taxonomy" id="168575"/>
    <lineage>
        <taxon>Eukaryota</taxon>
        <taxon>Viridiplantae</taxon>
        <taxon>Streptophyta</taxon>
        <taxon>Embryophyta</taxon>
        <taxon>Tracheophyta</taxon>
        <taxon>Spermatophyta</taxon>
        <taxon>Magnoliopsida</taxon>
        <taxon>eudicotyledons</taxon>
        <taxon>Gunneridae</taxon>
        <taxon>Pentapetalae</taxon>
        <taxon>rosids</taxon>
        <taxon>malvids</taxon>
        <taxon>Sapindales</taxon>
        <taxon>Sapindaceae</taxon>
        <taxon>Hippocastanoideae</taxon>
        <taxon>Acereae</taxon>
        <taxon>Dipteronia</taxon>
    </lineage>
</organism>
<accession>A0AAE0CMK1</accession>